<reference evidence="2 3" key="1">
    <citation type="journal article" date="2017" name="Curr. Biol.">
        <title>Genome architecture and evolution of a unichromosomal asexual nematode.</title>
        <authorList>
            <person name="Fradin H."/>
            <person name="Zegar C."/>
            <person name="Gutwein M."/>
            <person name="Lucas J."/>
            <person name="Kovtun M."/>
            <person name="Corcoran D."/>
            <person name="Baugh L.R."/>
            <person name="Kiontke K."/>
            <person name="Gunsalus K."/>
            <person name="Fitch D.H."/>
            <person name="Piano F."/>
        </authorList>
    </citation>
    <scope>NUCLEOTIDE SEQUENCE [LARGE SCALE GENOMIC DNA]</scope>
    <source>
        <strain evidence="2">PF1309</strain>
    </source>
</reference>
<dbReference type="CDD" id="cd05400">
    <property type="entry name" value="NT_2-5OAS_ClassI-CCAase"/>
    <property type="match status" value="1"/>
</dbReference>
<dbReference type="InterPro" id="IPR043519">
    <property type="entry name" value="NT_sf"/>
</dbReference>
<dbReference type="SUPFAM" id="SSF81301">
    <property type="entry name" value="Nucleotidyltransferase"/>
    <property type="match status" value="1"/>
</dbReference>
<dbReference type="Pfam" id="PF18134">
    <property type="entry name" value="AGS_C"/>
    <property type="match status" value="1"/>
</dbReference>
<dbReference type="InterPro" id="IPR006116">
    <property type="entry name" value="NT_2-5OAS_ClassI-CCAase"/>
</dbReference>
<proteinExistence type="predicted"/>
<feature type="domain" description="Adenylyl/Guanylyl and SMODS C-terminal sensor" evidence="1">
    <location>
        <begin position="307"/>
        <end position="434"/>
    </location>
</feature>
<evidence type="ECO:0000313" key="2">
    <source>
        <dbReference type="EMBL" id="PAV65948.1"/>
    </source>
</evidence>
<dbReference type="Proteomes" id="UP000218231">
    <property type="component" value="Unassembled WGS sequence"/>
</dbReference>
<dbReference type="Pfam" id="PF18144">
    <property type="entry name" value="SMODS"/>
    <property type="match status" value="1"/>
</dbReference>
<dbReference type="OrthoDB" id="10594921at2759"/>
<name>A0A2A2JW92_9BILA</name>
<organism evidence="2 3">
    <name type="scientific">Diploscapter pachys</name>
    <dbReference type="NCBI Taxonomy" id="2018661"/>
    <lineage>
        <taxon>Eukaryota</taxon>
        <taxon>Metazoa</taxon>
        <taxon>Ecdysozoa</taxon>
        <taxon>Nematoda</taxon>
        <taxon>Chromadorea</taxon>
        <taxon>Rhabditida</taxon>
        <taxon>Rhabditina</taxon>
        <taxon>Rhabditomorpha</taxon>
        <taxon>Rhabditoidea</taxon>
        <taxon>Rhabditidae</taxon>
        <taxon>Diploscapter</taxon>
    </lineage>
</organism>
<dbReference type="InterPro" id="IPR040511">
    <property type="entry name" value="AGS_C"/>
</dbReference>
<evidence type="ECO:0000259" key="1">
    <source>
        <dbReference type="Pfam" id="PF18134"/>
    </source>
</evidence>
<comment type="caution">
    <text evidence="2">The sequence shown here is derived from an EMBL/GenBank/DDBJ whole genome shotgun (WGS) entry which is preliminary data.</text>
</comment>
<dbReference type="GO" id="GO:0016779">
    <property type="term" value="F:nucleotidyltransferase activity"/>
    <property type="evidence" value="ECO:0007669"/>
    <property type="project" value="InterPro"/>
</dbReference>
<evidence type="ECO:0000313" key="3">
    <source>
        <dbReference type="Proteomes" id="UP000218231"/>
    </source>
</evidence>
<gene>
    <name evidence="2" type="ORF">WR25_00419</name>
</gene>
<dbReference type="AlphaFoldDB" id="A0A2A2JW92"/>
<protein>
    <recommendedName>
        <fullName evidence="1">Adenylyl/Guanylyl and SMODS C-terminal sensor domain-containing protein</fullName>
    </recommendedName>
</protein>
<sequence length="437" mass="50460">MSTATNFRTFFDNIKITNHATIETRYEEITLSLNKRFRDLESRTRYNLQVGSYGRWTAIKGISDLDMLYIMPGSAWQTYNKSGGQFNLLTDVKNALLKRYPNTNIYVDRLVVCVTFASFHVEVQPVFEQADGSFKYPDTYNGGSWKITKPREEIEATRTTNDENNGNLRYLCKMIRAWKNKHGIGIGGLLIDTLAHNFLKSTTLYADKSFSWHDWMIRDFFKYASELPVQDRWAALGSRQHVKVKQKFQKSAKKAHELCVKAIDASGEEYEGDRWKKVLGREFPSTRTLLAKASMESLITNSRSFRDTEQQIEDQAPVDIRYPLNIDCEVIQNGFRERLLSELISLGMPLRARKNLKFHITKNGVPEPYDIKWKVLNIGEEAEKRDCIRGQIFDDYGRQQVNESTTFKGDHLVECYILKNGVVVARDQVLVPISETL</sequence>
<accession>A0A2A2JW92</accession>
<keyword evidence="3" id="KW-1185">Reference proteome</keyword>
<dbReference type="EMBL" id="LIAE01010179">
    <property type="protein sequence ID" value="PAV65948.1"/>
    <property type="molecule type" value="Genomic_DNA"/>
</dbReference>